<reference evidence="2" key="1">
    <citation type="submission" date="2023-07" db="EMBL/GenBank/DDBJ databases">
        <title>30 novel species of actinomycetes from the DSMZ collection.</title>
        <authorList>
            <person name="Nouioui I."/>
        </authorList>
    </citation>
    <scope>NUCLEOTIDE SEQUENCE [LARGE SCALE GENOMIC DNA]</scope>
    <source>
        <strain evidence="2">DSM 44918</strain>
    </source>
</reference>
<sequence length="159" mass="17819">MWASIVAVLGTLAGTVLGVLSQQHLDRRARAERHRDELADKVRQLLKAIVLYRELHWLLVADIRDGRAETREDRAARYRARSEVTDARDALALVTTDRDLIERAEAAAWAAIDLSDIELGPVTEGGFTPDVETALTAARDRTRATHNALVRAARAYRRR</sequence>
<dbReference type="Proteomes" id="UP001183420">
    <property type="component" value="Unassembled WGS sequence"/>
</dbReference>
<keyword evidence="2" id="KW-1185">Reference proteome</keyword>
<evidence type="ECO:0000313" key="2">
    <source>
        <dbReference type="Proteomes" id="UP001183420"/>
    </source>
</evidence>
<dbReference type="RefSeq" id="WP_311597631.1">
    <property type="nucleotide sequence ID" value="NZ_JAVREM010000008.1"/>
</dbReference>
<gene>
    <name evidence="1" type="ORF">RNC47_10460</name>
</gene>
<organism evidence="1 2">
    <name type="scientific">Streptomyces millisiae</name>
    <dbReference type="NCBI Taxonomy" id="3075542"/>
    <lineage>
        <taxon>Bacteria</taxon>
        <taxon>Bacillati</taxon>
        <taxon>Actinomycetota</taxon>
        <taxon>Actinomycetes</taxon>
        <taxon>Kitasatosporales</taxon>
        <taxon>Streptomycetaceae</taxon>
        <taxon>Streptomyces</taxon>
    </lineage>
</organism>
<evidence type="ECO:0000313" key="1">
    <source>
        <dbReference type="EMBL" id="MDT0318759.1"/>
    </source>
</evidence>
<evidence type="ECO:0008006" key="3">
    <source>
        <dbReference type="Google" id="ProtNLM"/>
    </source>
</evidence>
<accession>A0ABU2LME2</accession>
<dbReference type="EMBL" id="JAVREM010000008">
    <property type="protein sequence ID" value="MDT0318759.1"/>
    <property type="molecule type" value="Genomic_DNA"/>
</dbReference>
<protein>
    <recommendedName>
        <fullName evidence="3">Protein kilB</fullName>
    </recommendedName>
</protein>
<name>A0ABU2LME2_9ACTN</name>
<proteinExistence type="predicted"/>
<comment type="caution">
    <text evidence="1">The sequence shown here is derived from an EMBL/GenBank/DDBJ whole genome shotgun (WGS) entry which is preliminary data.</text>
</comment>